<comment type="caution">
    <text evidence="2">The sequence shown here is derived from an EMBL/GenBank/DDBJ whole genome shotgun (WGS) entry which is preliminary data.</text>
</comment>
<feature type="region of interest" description="Disordered" evidence="1">
    <location>
        <begin position="1"/>
        <end position="28"/>
    </location>
</feature>
<protein>
    <submittedName>
        <fullName evidence="2">Uncharacterized protein</fullName>
    </submittedName>
</protein>
<evidence type="ECO:0000256" key="1">
    <source>
        <dbReference type="SAM" id="MobiDB-lite"/>
    </source>
</evidence>
<proteinExistence type="predicted"/>
<sequence length="61" mass="6379">MIGVGELTSKVTCDESPTGVNPSRREDGRVRPLSLARPRMTITVTGVTAASGNPGVWKATP</sequence>
<accession>A0ABQ3WRK9</accession>
<evidence type="ECO:0000313" key="2">
    <source>
        <dbReference type="EMBL" id="GID48928.1"/>
    </source>
</evidence>
<organism evidence="2">
    <name type="scientific">Actinoplanes campanulatus</name>
    <dbReference type="NCBI Taxonomy" id="113559"/>
    <lineage>
        <taxon>Bacteria</taxon>
        <taxon>Bacillati</taxon>
        <taxon>Actinomycetota</taxon>
        <taxon>Actinomycetes</taxon>
        <taxon>Micromonosporales</taxon>
        <taxon>Micromonosporaceae</taxon>
        <taxon>Actinoplanes</taxon>
    </lineage>
</organism>
<reference evidence="2" key="1">
    <citation type="submission" date="2021-01" db="EMBL/GenBank/DDBJ databases">
        <title>Whole genome shotgun sequence of Actinoplanes capillaceus NBRC 16408.</title>
        <authorList>
            <person name="Komaki H."/>
            <person name="Tamura T."/>
        </authorList>
    </citation>
    <scope>NUCLEOTIDE SEQUENCE [LARGE SCALE GENOMIC DNA]</scope>
    <source>
        <strain evidence="2">NBRC 16408</strain>
    </source>
</reference>
<dbReference type="EMBL" id="BOMF01000110">
    <property type="protein sequence ID" value="GID48928.1"/>
    <property type="molecule type" value="Genomic_DNA"/>
</dbReference>
<gene>
    <name evidence="2" type="ORF">Aca07nite_62030</name>
</gene>
<name>A0ABQ3WRK9_9ACTN</name>